<dbReference type="NCBIfam" id="TIGR01166">
    <property type="entry name" value="cbiO"/>
    <property type="match status" value="1"/>
</dbReference>
<dbReference type="InterPro" id="IPR027417">
    <property type="entry name" value="P-loop_NTPase"/>
</dbReference>
<dbReference type="NCBIfam" id="TIGR04520">
    <property type="entry name" value="ECF_ATPase_1"/>
    <property type="match status" value="1"/>
</dbReference>
<dbReference type="FunFam" id="3.40.50.300:FF:000224">
    <property type="entry name" value="Energy-coupling factor transporter ATP-binding protein EcfA"/>
    <property type="match status" value="1"/>
</dbReference>
<keyword evidence="13" id="KW-1185">Reference proteome</keyword>
<keyword evidence="5 10" id="KW-0547">Nucleotide-binding</keyword>
<reference evidence="12 13" key="1">
    <citation type="submission" date="2016-06" db="EMBL/GenBank/DDBJ databases">
        <authorList>
            <person name="Kjaerup R.B."/>
            <person name="Dalgaard T.S."/>
            <person name="Juul-Madsen H.R."/>
        </authorList>
    </citation>
    <scope>NUCLEOTIDE SEQUENCE [LARGE SCALE GENOMIC DNA]</scope>
    <source>
        <strain evidence="12 13">373-A1</strain>
    </source>
</reference>
<dbReference type="Pfam" id="PF00005">
    <property type="entry name" value="ABC_tran"/>
    <property type="match status" value="1"/>
</dbReference>
<keyword evidence="6 10" id="KW-0067">ATP-binding</keyword>
<comment type="similarity">
    <text evidence="2 10">Belongs to the ABC transporter superfamily.</text>
</comment>
<dbReference type="PANTHER" id="PTHR43553:SF24">
    <property type="entry name" value="ENERGY-COUPLING FACTOR TRANSPORTER ATP-BINDING PROTEIN ECFA1"/>
    <property type="match status" value="1"/>
</dbReference>
<feature type="domain" description="ABC transporter" evidence="11">
    <location>
        <begin position="6"/>
        <end position="245"/>
    </location>
</feature>
<gene>
    <name evidence="12" type="ORF">CP373A1_14195</name>
</gene>
<keyword evidence="3 10" id="KW-0813">Transport</keyword>
<sequence length="281" mass="31069">MDNFMIDIDNVTFKYASTEEQEGKVVIKGVNLKVSKGEFVVVLGHNGSGKSTIAKHINALLTPSSGTVLVDGMDTKDQQNLWDIRSKAGMVFQNPDNQLVATIVEEDVAFGPENLGVDPKEIRKRVDDSLAKVGMSEYKRHAPHLLSGGQKQRVAIAGVLAMQPDCIVFDEPTAMLDPSGRKEVINNIKELNKQHNITIVLITHYMDEAAQADRIIVVDDGQIRMEGTPREVFSKVDVMKKIGLDVPQVTELAYELRKEGIDISTEILNIDEMVDAICQLK</sequence>
<evidence type="ECO:0000313" key="12">
    <source>
        <dbReference type="EMBL" id="OBY09813.1"/>
    </source>
</evidence>
<evidence type="ECO:0000256" key="8">
    <source>
        <dbReference type="ARBA" id="ARBA00023136"/>
    </source>
</evidence>
<organism evidence="12 13">
    <name type="scientific">Clostridium paraputrificum</name>
    <dbReference type="NCBI Taxonomy" id="29363"/>
    <lineage>
        <taxon>Bacteria</taxon>
        <taxon>Bacillati</taxon>
        <taxon>Bacillota</taxon>
        <taxon>Clostridia</taxon>
        <taxon>Eubacteriales</taxon>
        <taxon>Clostridiaceae</taxon>
        <taxon>Clostridium</taxon>
    </lineage>
</organism>
<keyword evidence="7" id="KW-1278">Translocase</keyword>
<dbReference type="GO" id="GO:0043190">
    <property type="term" value="C:ATP-binding cassette (ABC) transporter complex"/>
    <property type="evidence" value="ECO:0007669"/>
    <property type="project" value="TreeGrafter"/>
</dbReference>
<evidence type="ECO:0000256" key="1">
    <source>
        <dbReference type="ARBA" id="ARBA00004202"/>
    </source>
</evidence>
<dbReference type="InterPro" id="IPR015856">
    <property type="entry name" value="ABC_transpr_CbiO/EcfA_su"/>
</dbReference>
<dbReference type="InterPro" id="IPR003593">
    <property type="entry name" value="AAA+_ATPase"/>
</dbReference>
<comment type="caution">
    <text evidence="12">The sequence shown here is derived from an EMBL/GenBank/DDBJ whole genome shotgun (WGS) entry which is preliminary data.</text>
</comment>
<dbReference type="InterPro" id="IPR017871">
    <property type="entry name" value="ABC_transporter-like_CS"/>
</dbReference>
<dbReference type="OrthoDB" id="9784332at2"/>
<protein>
    <recommendedName>
        <fullName evidence="10">ABC transporter ATP-binding protein</fullName>
    </recommendedName>
</protein>
<name>A0A174FKR9_9CLOT</name>
<dbReference type="InterPro" id="IPR030947">
    <property type="entry name" value="EcfA_1"/>
</dbReference>
<evidence type="ECO:0000256" key="4">
    <source>
        <dbReference type="ARBA" id="ARBA00022475"/>
    </source>
</evidence>
<dbReference type="EMBL" id="MAPZ01000026">
    <property type="protein sequence ID" value="OBY09813.1"/>
    <property type="molecule type" value="Genomic_DNA"/>
</dbReference>
<evidence type="ECO:0000256" key="9">
    <source>
        <dbReference type="ARBA" id="ARBA00025157"/>
    </source>
</evidence>
<dbReference type="PANTHER" id="PTHR43553">
    <property type="entry name" value="HEAVY METAL TRANSPORTER"/>
    <property type="match status" value="1"/>
</dbReference>
<dbReference type="AlphaFoldDB" id="A0A174FKR9"/>
<dbReference type="Proteomes" id="UP000092714">
    <property type="component" value="Unassembled WGS sequence"/>
</dbReference>
<dbReference type="eggNOG" id="COG1122">
    <property type="taxonomic scope" value="Bacteria"/>
</dbReference>
<dbReference type="SUPFAM" id="SSF52540">
    <property type="entry name" value="P-loop containing nucleoside triphosphate hydrolases"/>
    <property type="match status" value="1"/>
</dbReference>
<dbReference type="GO" id="GO:0006824">
    <property type="term" value="P:cobalt ion transport"/>
    <property type="evidence" value="ECO:0007669"/>
    <property type="project" value="InterPro"/>
</dbReference>
<evidence type="ECO:0000256" key="2">
    <source>
        <dbReference type="ARBA" id="ARBA00005417"/>
    </source>
</evidence>
<accession>A0A174FKR9</accession>
<dbReference type="InterPro" id="IPR005876">
    <property type="entry name" value="Co_trans_ATP-bd"/>
</dbReference>
<keyword evidence="4 10" id="KW-1003">Cell membrane</keyword>
<proteinExistence type="inferred from homology"/>
<comment type="function">
    <text evidence="9">Probably part of an ABC transporter complex. Responsible for energy coupling to the transport system.</text>
</comment>
<dbReference type="RefSeq" id="WP_055254553.1">
    <property type="nucleotide sequence ID" value="NZ_CACRTV010000060.1"/>
</dbReference>
<dbReference type="GO" id="GO:0005524">
    <property type="term" value="F:ATP binding"/>
    <property type="evidence" value="ECO:0007669"/>
    <property type="project" value="UniProtKB-UniRule"/>
</dbReference>
<evidence type="ECO:0000256" key="5">
    <source>
        <dbReference type="ARBA" id="ARBA00022741"/>
    </source>
</evidence>
<keyword evidence="8 10" id="KW-0472">Membrane</keyword>
<dbReference type="PROSITE" id="PS50893">
    <property type="entry name" value="ABC_TRANSPORTER_2"/>
    <property type="match status" value="1"/>
</dbReference>
<dbReference type="Gene3D" id="3.40.50.300">
    <property type="entry name" value="P-loop containing nucleotide triphosphate hydrolases"/>
    <property type="match status" value="1"/>
</dbReference>
<comment type="subcellular location">
    <subcellularLocation>
        <location evidence="1 10">Cell membrane</location>
        <topology evidence="1 10">Peripheral membrane protein</topology>
    </subcellularLocation>
</comment>
<dbReference type="GO" id="GO:0016887">
    <property type="term" value="F:ATP hydrolysis activity"/>
    <property type="evidence" value="ECO:0007669"/>
    <property type="project" value="InterPro"/>
</dbReference>
<dbReference type="InterPro" id="IPR050095">
    <property type="entry name" value="ECF_ABC_transporter_ATP-bd"/>
</dbReference>
<evidence type="ECO:0000256" key="3">
    <source>
        <dbReference type="ARBA" id="ARBA00022448"/>
    </source>
</evidence>
<comment type="function">
    <text evidence="10">Part of an ABC transporter complex. Responsible for energy coupling to the transport system.</text>
</comment>
<evidence type="ECO:0000256" key="7">
    <source>
        <dbReference type="ARBA" id="ARBA00022967"/>
    </source>
</evidence>
<evidence type="ECO:0000256" key="6">
    <source>
        <dbReference type="ARBA" id="ARBA00022840"/>
    </source>
</evidence>
<dbReference type="PROSITE" id="PS00211">
    <property type="entry name" value="ABC_TRANSPORTER_1"/>
    <property type="match status" value="1"/>
</dbReference>
<dbReference type="InterPro" id="IPR003439">
    <property type="entry name" value="ABC_transporter-like_ATP-bd"/>
</dbReference>
<evidence type="ECO:0000256" key="10">
    <source>
        <dbReference type="RuleBase" id="RU364103"/>
    </source>
</evidence>
<evidence type="ECO:0000259" key="11">
    <source>
        <dbReference type="PROSITE" id="PS50893"/>
    </source>
</evidence>
<evidence type="ECO:0000313" key="13">
    <source>
        <dbReference type="Proteomes" id="UP000092714"/>
    </source>
</evidence>
<dbReference type="NCBIfam" id="NF010167">
    <property type="entry name" value="PRK13648.1"/>
    <property type="match status" value="1"/>
</dbReference>
<dbReference type="SMART" id="SM00382">
    <property type="entry name" value="AAA"/>
    <property type="match status" value="1"/>
</dbReference>
<dbReference type="CDD" id="cd03225">
    <property type="entry name" value="ABC_cobalt_CbiO_domain1"/>
    <property type="match status" value="1"/>
</dbReference>
<dbReference type="GO" id="GO:0042626">
    <property type="term" value="F:ATPase-coupled transmembrane transporter activity"/>
    <property type="evidence" value="ECO:0007669"/>
    <property type="project" value="TreeGrafter"/>
</dbReference>